<evidence type="ECO:0000313" key="15">
    <source>
        <dbReference type="RefSeq" id="XP_045372514.1"/>
    </source>
</evidence>
<dbReference type="InterPro" id="IPR036236">
    <property type="entry name" value="Znf_C2H2_sf"/>
</dbReference>
<feature type="domain" description="C2H2-type" evidence="13">
    <location>
        <begin position="337"/>
        <end position="364"/>
    </location>
</feature>
<dbReference type="Pfam" id="PF00096">
    <property type="entry name" value="zf-C2H2"/>
    <property type="match status" value="7"/>
</dbReference>
<sequence>MTGTGLRPGPGSRGLGARAVPPVICGEVARWRNPQSRQWSAQLTVAFDDVALYFLEQVWDILEKWQKEMYQQEMKTNYETLDSLGCAFSKPNLITWMEQGRMLFIRDQERLEKTRVTLRPSAGQQLDLNTGTSLCVGDQGNPGAKEEECHLNDLQEQGSCAPSSKEERKISSDQRASLKHPSLQETEMLNKNLDATASNQDQNDPWPKLTRAPGHLEIPPGPRLYSCFVCRKVFQIKRDLVKHKRNHSKSQPCKDPKQETKSQGNAELGMDPAILCKQQHFQGGRFKESCFLKRSLVTRQTVDMGQRPFQCPKCDKAFQDRATLEKHLCLHKGERPFSCEECGQGSIQPGQLADPLGVHSGRRPFQDPQCGQSSSRPAALLAHERTHIAPQPFSCDQCGRRFSHKARLTDHIRVHTGEKPFQCPECQKSFRLNRSLKAHRFQHSGQKPFGCPECERRFCWRNALRAHQRLHRGELPFVCGECGKAFAQPSQLTEHGRIHSGERPFPCPECDRRFRLKGNLKSHLLQHRGDKPFSCAKCGKSFTQQYRLREHARVHSGEKPFQCPHCGKSYCIRGSLKVHLHTHRAEKPFGCPECGKGFLQKRSLKMHLRHHQGERPFPCAECGRSFTYLGALNTHLAVHARGKPCGP</sequence>
<dbReference type="Gene3D" id="3.30.160.60">
    <property type="entry name" value="Classic Zinc Finger"/>
    <property type="match status" value="12"/>
</dbReference>
<keyword evidence="7" id="KW-0805">Transcription regulation</keyword>
<comment type="similarity">
    <text evidence="2">Belongs to the krueppel C2H2-type zinc-finger protein family.</text>
</comment>
<feature type="domain" description="C2H2-type" evidence="13">
    <location>
        <begin position="533"/>
        <end position="560"/>
    </location>
</feature>
<keyword evidence="6" id="KW-0862">Zinc</keyword>
<dbReference type="SMART" id="SM00355">
    <property type="entry name" value="ZnF_C2H2"/>
    <property type="match status" value="13"/>
</dbReference>
<dbReference type="GO" id="GO:0005634">
    <property type="term" value="C:nucleus"/>
    <property type="evidence" value="ECO:0007669"/>
    <property type="project" value="UniProtKB-SubCell"/>
</dbReference>
<dbReference type="InterPro" id="IPR013087">
    <property type="entry name" value="Znf_C2H2_type"/>
</dbReference>
<dbReference type="AlphaFoldDB" id="A0A9W3HHX1"/>
<evidence type="ECO:0000256" key="11">
    <source>
        <dbReference type="PROSITE-ProRule" id="PRU00042"/>
    </source>
</evidence>
<evidence type="ECO:0000256" key="2">
    <source>
        <dbReference type="ARBA" id="ARBA00006991"/>
    </source>
</evidence>
<dbReference type="PROSITE" id="PS50157">
    <property type="entry name" value="ZINC_FINGER_C2H2_2"/>
    <property type="match status" value="13"/>
</dbReference>
<dbReference type="FunFam" id="3.30.160.60:FF:000562">
    <property type="entry name" value="Zinc finger protein 786"/>
    <property type="match status" value="1"/>
</dbReference>
<dbReference type="FunFam" id="3.30.160.60:FF:001906">
    <property type="entry name" value="zinc finger protein 425"/>
    <property type="match status" value="1"/>
</dbReference>
<evidence type="ECO:0000259" key="13">
    <source>
        <dbReference type="PROSITE" id="PS50157"/>
    </source>
</evidence>
<dbReference type="GO" id="GO:0000981">
    <property type="term" value="F:DNA-binding transcription factor activity, RNA polymerase II-specific"/>
    <property type="evidence" value="ECO:0007669"/>
    <property type="project" value="TreeGrafter"/>
</dbReference>
<dbReference type="InterPro" id="IPR001909">
    <property type="entry name" value="KRAB"/>
</dbReference>
<dbReference type="RefSeq" id="XP_045372514.1">
    <property type="nucleotide sequence ID" value="XM_045516558.1"/>
</dbReference>
<feature type="domain" description="C2H2-type" evidence="13">
    <location>
        <begin position="561"/>
        <end position="588"/>
    </location>
</feature>
<dbReference type="Gene3D" id="6.10.140.140">
    <property type="match status" value="1"/>
</dbReference>
<feature type="region of interest" description="Disordered" evidence="12">
    <location>
        <begin position="242"/>
        <end position="264"/>
    </location>
</feature>
<dbReference type="FunFam" id="3.30.160.60:FF:000710">
    <property type="entry name" value="Zinc finger protein 768"/>
    <property type="match status" value="1"/>
</dbReference>
<keyword evidence="4" id="KW-0677">Repeat</keyword>
<dbReference type="FunFam" id="3.30.160.60:FF:000151">
    <property type="entry name" value="Zinc finger and SCAN domain-containing 21"/>
    <property type="match status" value="3"/>
</dbReference>
<evidence type="ECO:0000256" key="1">
    <source>
        <dbReference type="ARBA" id="ARBA00004123"/>
    </source>
</evidence>
<keyword evidence="3" id="KW-0479">Metal-binding</keyword>
<evidence type="ECO:0000256" key="12">
    <source>
        <dbReference type="SAM" id="MobiDB-lite"/>
    </source>
</evidence>
<accession>A0A9W3HHX1</accession>
<feature type="domain" description="C2H2-type" evidence="13">
    <location>
        <begin position="421"/>
        <end position="448"/>
    </location>
</feature>
<name>A0A9W3HHX1_CAMBA</name>
<dbReference type="PANTHER" id="PTHR24384:SF218">
    <property type="entry name" value="ZINC FINGER PROTEIN 502"/>
    <property type="match status" value="1"/>
</dbReference>
<dbReference type="SMART" id="SM00349">
    <property type="entry name" value="KRAB"/>
    <property type="match status" value="1"/>
</dbReference>
<dbReference type="PANTHER" id="PTHR24384">
    <property type="entry name" value="FINGER PUTATIVE TRANSCRIPTION FACTOR FAMILY-RELATED"/>
    <property type="match status" value="1"/>
</dbReference>
<evidence type="ECO:0000256" key="3">
    <source>
        <dbReference type="ARBA" id="ARBA00022723"/>
    </source>
</evidence>
<dbReference type="GO" id="GO:0000978">
    <property type="term" value="F:RNA polymerase II cis-regulatory region sequence-specific DNA binding"/>
    <property type="evidence" value="ECO:0007669"/>
    <property type="project" value="TreeGrafter"/>
</dbReference>
<evidence type="ECO:0000256" key="6">
    <source>
        <dbReference type="ARBA" id="ARBA00022833"/>
    </source>
</evidence>
<reference evidence="15" key="1">
    <citation type="submission" date="2025-08" db="UniProtKB">
        <authorList>
            <consortium name="RefSeq"/>
        </authorList>
    </citation>
    <scope>IDENTIFICATION</scope>
    <source>
        <tissue evidence="15">Blood</tissue>
    </source>
</reference>
<keyword evidence="8" id="KW-0238">DNA-binding</keyword>
<feature type="domain" description="C2H2-type" evidence="13">
    <location>
        <begin position="393"/>
        <end position="420"/>
    </location>
</feature>
<dbReference type="PROSITE" id="PS50805">
    <property type="entry name" value="KRAB"/>
    <property type="match status" value="1"/>
</dbReference>
<dbReference type="FunFam" id="3.30.160.60:FF:002343">
    <property type="entry name" value="Zinc finger protein 33A"/>
    <property type="match status" value="2"/>
</dbReference>
<evidence type="ECO:0000256" key="4">
    <source>
        <dbReference type="ARBA" id="ARBA00022737"/>
    </source>
</evidence>
<keyword evidence="10" id="KW-0539">Nucleus</keyword>
<feature type="domain" description="C2H2-type" evidence="13">
    <location>
        <begin position="225"/>
        <end position="252"/>
    </location>
</feature>
<feature type="domain" description="C2H2-type" evidence="13">
    <location>
        <begin position="449"/>
        <end position="476"/>
    </location>
</feature>
<dbReference type="CTD" id="155054"/>
<feature type="region of interest" description="Disordered" evidence="12">
    <location>
        <begin position="156"/>
        <end position="184"/>
    </location>
</feature>
<protein>
    <submittedName>
        <fullName evidence="15">Zinc finger protein 425</fullName>
    </submittedName>
</protein>
<evidence type="ECO:0000256" key="5">
    <source>
        <dbReference type="ARBA" id="ARBA00022771"/>
    </source>
</evidence>
<feature type="domain" description="C2H2-type" evidence="13">
    <location>
        <begin position="309"/>
        <end position="336"/>
    </location>
</feature>
<organism evidence="15">
    <name type="scientific">Camelus bactrianus</name>
    <name type="common">Bactrian camel</name>
    <dbReference type="NCBI Taxonomy" id="9837"/>
    <lineage>
        <taxon>Eukaryota</taxon>
        <taxon>Metazoa</taxon>
        <taxon>Chordata</taxon>
        <taxon>Craniata</taxon>
        <taxon>Vertebrata</taxon>
        <taxon>Euteleostomi</taxon>
        <taxon>Mammalia</taxon>
        <taxon>Eutheria</taxon>
        <taxon>Laurasiatheria</taxon>
        <taxon>Artiodactyla</taxon>
        <taxon>Tylopoda</taxon>
        <taxon>Camelidae</taxon>
        <taxon>Camelus</taxon>
    </lineage>
</organism>
<feature type="domain" description="C2H2-type" evidence="13">
    <location>
        <begin position="505"/>
        <end position="532"/>
    </location>
</feature>
<feature type="domain" description="C2H2-type" evidence="13">
    <location>
        <begin position="477"/>
        <end position="504"/>
    </location>
</feature>
<dbReference type="CDD" id="cd07765">
    <property type="entry name" value="KRAB_A-box"/>
    <property type="match status" value="1"/>
</dbReference>
<dbReference type="Pfam" id="PF01352">
    <property type="entry name" value="KRAB"/>
    <property type="match status" value="1"/>
</dbReference>
<keyword evidence="5 11" id="KW-0863">Zinc-finger</keyword>
<evidence type="ECO:0000259" key="14">
    <source>
        <dbReference type="PROSITE" id="PS50805"/>
    </source>
</evidence>
<evidence type="ECO:0000256" key="8">
    <source>
        <dbReference type="ARBA" id="ARBA00023125"/>
    </source>
</evidence>
<dbReference type="FunFam" id="3.30.160.60:FF:000100">
    <property type="entry name" value="Zinc finger 45-like"/>
    <property type="match status" value="1"/>
</dbReference>
<evidence type="ECO:0000256" key="9">
    <source>
        <dbReference type="ARBA" id="ARBA00023163"/>
    </source>
</evidence>
<dbReference type="GO" id="GO:0008270">
    <property type="term" value="F:zinc ion binding"/>
    <property type="evidence" value="ECO:0007669"/>
    <property type="project" value="UniProtKB-KW"/>
</dbReference>
<gene>
    <name evidence="15" type="primary">ZNF425</name>
</gene>
<feature type="domain" description="C2H2-type" evidence="13">
    <location>
        <begin position="365"/>
        <end position="392"/>
    </location>
</feature>
<keyword evidence="9" id="KW-0804">Transcription</keyword>
<evidence type="ECO:0000256" key="10">
    <source>
        <dbReference type="ARBA" id="ARBA00023242"/>
    </source>
</evidence>
<dbReference type="PROSITE" id="PS00028">
    <property type="entry name" value="ZINC_FINGER_C2H2_1"/>
    <property type="match status" value="11"/>
</dbReference>
<evidence type="ECO:0000256" key="7">
    <source>
        <dbReference type="ARBA" id="ARBA00023015"/>
    </source>
</evidence>
<dbReference type="InterPro" id="IPR036051">
    <property type="entry name" value="KRAB_dom_sf"/>
</dbReference>
<feature type="domain" description="KRAB" evidence="14">
    <location>
        <begin position="45"/>
        <end position="116"/>
    </location>
</feature>
<dbReference type="FunFam" id="3.30.160.60:FF:000325">
    <property type="entry name" value="ZFP90 zinc finger protein"/>
    <property type="match status" value="1"/>
</dbReference>
<feature type="domain" description="C2H2-type" evidence="13">
    <location>
        <begin position="617"/>
        <end position="644"/>
    </location>
</feature>
<dbReference type="InterPro" id="IPR050752">
    <property type="entry name" value="C2H2-ZF_domain"/>
</dbReference>
<dbReference type="SUPFAM" id="SSF57667">
    <property type="entry name" value="beta-beta-alpha zinc fingers"/>
    <property type="match status" value="7"/>
</dbReference>
<dbReference type="SUPFAM" id="SSF109640">
    <property type="entry name" value="KRAB domain (Kruppel-associated box)"/>
    <property type="match status" value="1"/>
</dbReference>
<proteinExistence type="inferred from homology"/>
<comment type="subcellular location">
    <subcellularLocation>
        <location evidence="1">Nucleus</location>
    </subcellularLocation>
</comment>
<dbReference type="Pfam" id="PF13912">
    <property type="entry name" value="zf-C2H2_6"/>
    <property type="match status" value="1"/>
</dbReference>
<feature type="domain" description="C2H2-type" evidence="13">
    <location>
        <begin position="589"/>
        <end position="616"/>
    </location>
</feature>